<accession>A0AA37BSE9</accession>
<dbReference type="CDD" id="cd11593">
    <property type="entry name" value="Agmatinase-like_2"/>
    <property type="match status" value="1"/>
</dbReference>
<dbReference type="PIRSF" id="PIRSF036979">
    <property type="entry name" value="Arginase"/>
    <property type="match status" value="1"/>
</dbReference>
<dbReference type="Pfam" id="PF00491">
    <property type="entry name" value="Arginase"/>
    <property type="match status" value="1"/>
</dbReference>
<evidence type="ECO:0000313" key="6">
    <source>
        <dbReference type="EMBL" id="GGM77866.1"/>
    </source>
</evidence>
<dbReference type="Gene3D" id="3.40.800.10">
    <property type="entry name" value="Ureohydrolase domain"/>
    <property type="match status" value="1"/>
</dbReference>
<gene>
    <name evidence="6" type="primary">speB</name>
    <name evidence="6" type="ORF">GCM10007108_15060</name>
</gene>
<dbReference type="InterPro" id="IPR023696">
    <property type="entry name" value="Ureohydrolase_dom_sf"/>
</dbReference>
<feature type="binding site" evidence="4">
    <location>
        <position position="141"/>
    </location>
    <ligand>
        <name>Mn(2+)</name>
        <dbReference type="ChEBI" id="CHEBI:29035"/>
        <label>1</label>
    </ligand>
</feature>
<dbReference type="RefSeq" id="WP_188681640.1">
    <property type="nucleotide sequence ID" value="NZ_BMNY01000003.1"/>
</dbReference>
<evidence type="ECO:0000256" key="3">
    <source>
        <dbReference type="ARBA" id="ARBA00022801"/>
    </source>
</evidence>
<reference evidence="6" key="1">
    <citation type="journal article" date="2014" name="Int. J. Syst. Evol. Microbiol.">
        <title>Complete genome sequence of Corynebacterium casei LMG S-19264T (=DSM 44701T), isolated from a smear-ripened cheese.</title>
        <authorList>
            <consortium name="US DOE Joint Genome Institute (JGI-PGF)"/>
            <person name="Walter F."/>
            <person name="Albersmeier A."/>
            <person name="Kalinowski J."/>
            <person name="Ruckert C."/>
        </authorList>
    </citation>
    <scope>NUCLEOTIDE SEQUENCE</scope>
    <source>
        <strain evidence="6">JCM 13583</strain>
    </source>
</reference>
<sequence>MGSNGQKEDHASELAGLFSLRKLPDAQSDYASARYVVLGVPFDNTSSYRRGSRFAPDAIRNAYWNLESFEFHYGVNIPDAMIYDAGNLFESEDVEEVIDSVETAVRYVSADGKVPILLGGEHSITVGALRNFRDCGMIIVDAHSDFRDSYMGSRFNHACVTRRALELLGPGRIVSVGTRSVSREEFESEEWKDVRFITADEVRERGIRDVIGEIRSMGFRRVYFSIDMDGIDPAYAPGVGTPEPFGLTDRDVRELIGAFAGITVAFDIVEITPVYDNGNTSVLAAKFIQEFIGQRERKASKKP</sequence>
<dbReference type="EMBL" id="BMNY01000003">
    <property type="protein sequence ID" value="GGM77866.1"/>
    <property type="molecule type" value="Genomic_DNA"/>
</dbReference>
<dbReference type="PROSITE" id="PS01053">
    <property type="entry name" value="ARGINASE_1"/>
    <property type="match status" value="1"/>
</dbReference>
<evidence type="ECO:0000256" key="1">
    <source>
        <dbReference type="ARBA" id="ARBA00009227"/>
    </source>
</evidence>
<name>A0AA37BSE9_9ARCH</name>
<feature type="binding site" evidence="4">
    <location>
        <position position="122"/>
    </location>
    <ligand>
        <name>Mn(2+)</name>
        <dbReference type="ChEBI" id="CHEBI:29035"/>
        <label>1</label>
    </ligand>
</feature>
<evidence type="ECO:0000256" key="5">
    <source>
        <dbReference type="RuleBase" id="RU003684"/>
    </source>
</evidence>
<dbReference type="PANTHER" id="PTHR11358">
    <property type="entry name" value="ARGINASE/AGMATINASE"/>
    <property type="match status" value="1"/>
</dbReference>
<dbReference type="InterPro" id="IPR020855">
    <property type="entry name" value="Ureohydrolase_Mn_BS"/>
</dbReference>
<reference evidence="6" key="2">
    <citation type="submission" date="2022-09" db="EMBL/GenBank/DDBJ databases">
        <authorList>
            <person name="Sun Q."/>
            <person name="Ohkuma M."/>
        </authorList>
    </citation>
    <scope>NUCLEOTIDE SEQUENCE</scope>
    <source>
        <strain evidence="6">JCM 13583</strain>
    </source>
</reference>
<proteinExistence type="inferred from homology"/>
<keyword evidence="4" id="KW-0464">Manganese</keyword>
<evidence type="ECO:0000256" key="2">
    <source>
        <dbReference type="ARBA" id="ARBA00022723"/>
    </source>
</evidence>
<keyword evidence="7" id="KW-1185">Reference proteome</keyword>
<comment type="similarity">
    <text evidence="1">Belongs to the arginase family. Agmatinase subfamily.</text>
</comment>
<comment type="cofactor">
    <cofactor evidence="4">
        <name>Mn(2+)</name>
        <dbReference type="ChEBI" id="CHEBI:29035"/>
    </cofactor>
    <text evidence="4">Binds 2 manganese ions per subunit.</text>
</comment>
<dbReference type="GO" id="GO:0046872">
    <property type="term" value="F:metal ion binding"/>
    <property type="evidence" value="ECO:0007669"/>
    <property type="project" value="UniProtKB-KW"/>
</dbReference>
<dbReference type="GO" id="GO:0008783">
    <property type="term" value="F:agmatinase activity"/>
    <property type="evidence" value="ECO:0007669"/>
    <property type="project" value="TreeGrafter"/>
</dbReference>
<feature type="binding site" evidence="4">
    <location>
        <position position="227"/>
    </location>
    <ligand>
        <name>Mn(2+)</name>
        <dbReference type="ChEBI" id="CHEBI:29035"/>
        <label>1</label>
    </ligand>
</feature>
<keyword evidence="3 5" id="KW-0378">Hydrolase</keyword>
<dbReference type="GO" id="GO:0033389">
    <property type="term" value="P:putrescine biosynthetic process from arginine, via agmatine"/>
    <property type="evidence" value="ECO:0007669"/>
    <property type="project" value="TreeGrafter"/>
</dbReference>
<dbReference type="PROSITE" id="PS51409">
    <property type="entry name" value="ARGINASE_2"/>
    <property type="match status" value="1"/>
</dbReference>
<dbReference type="NCBIfam" id="TIGR01230">
    <property type="entry name" value="agmatinase"/>
    <property type="match status" value="1"/>
</dbReference>
<dbReference type="Proteomes" id="UP000632195">
    <property type="component" value="Unassembled WGS sequence"/>
</dbReference>
<keyword evidence="2 4" id="KW-0479">Metal-binding</keyword>
<feature type="binding site" evidence="4">
    <location>
        <position position="145"/>
    </location>
    <ligand>
        <name>Mn(2+)</name>
        <dbReference type="ChEBI" id="CHEBI:29035"/>
        <label>1</label>
    </ligand>
</feature>
<feature type="binding site" evidence="4">
    <location>
        <position position="229"/>
    </location>
    <ligand>
        <name>Mn(2+)</name>
        <dbReference type="ChEBI" id="CHEBI:29035"/>
        <label>1</label>
    </ligand>
</feature>
<dbReference type="PANTHER" id="PTHR11358:SF26">
    <property type="entry name" value="GUANIDINO ACID HYDROLASE, MITOCHONDRIAL"/>
    <property type="match status" value="1"/>
</dbReference>
<organism evidence="6 7">
    <name type="scientific">Thermogymnomonas acidicola</name>
    <dbReference type="NCBI Taxonomy" id="399579"/>
    <lineage>
        <taxon>Archaea</taxon>
        <taxon>Methanobacteriati</taxon>
        <taxon>Thermoplasmatota</taxon>
        <taxon>Thermoplasmata</taxon>
        <taxon>Thermoplasmatales</taxon>
        <taxon>Thermogymnomonas</taxon>
    </lineage>
</organism>
<dbReference type="SUPFAM" id="SSF52768">
    <property type="entry name" value="Arginase/deacetylase"/>
    <property type="match status" value="1"/>
</dbReference>
<protein>
    <submittedName>
        <fullName evidence="6">Agmatinase</fullName>
    </submittedName>
</protein>
<evidence type="ECO:0000313" key="7">
    <source>
        <dbReference type="Proteomes" id="UP000632195"/>
    </source>
</evidence>
<dbReference type="InterPro" id="IPR005925">
    <property type="entry name" value="Agmatinase-rel"/>
</dbReference>
<feature type="binding site" evidence="4">
    <location>
        <position position="143"/>
    </location>
    <ligand>
        <name>Mn(2+)</name>
        <dbReference type="ChEBI" id="CHEBI:29035"/>
        <label>1</label>
    </ligand>
</feature>
<dbReference type="AlphaFoldDB" id="A0AA37BSE9"/>
<comment type="caution">
    <text evidence="6">The sequence shown here is derived from an EMBL/GenBank/DDBJ whole genome shotgun (WGS) entry which is preliminary data.</text>
</comment>
<evidence type="ECO:0000256" key="4">
    <source>
        <dbReference type="PIRSR" id="PIRSR036979-1"/>
    </source>
</evidence>
<dbReference type="InterPro" id="IPR006035">
    <property type="entry name" value="Ureohydrolase"/>
</dbReference>